<dbReference type="WBParaSite" id="PgR003_g143_t05">
    <property type="protein sequence ID" value="PgR003_g143_t05"/>
    <property type="gene ID" value="PgR003_g143"/>
</dbReference>
<sequence length="31" mass="3724">SLLEICQRFLAGRRSERIERVKKPIVNLQRD</sequence>
<dbReference type="AlphaFoldDB" id="A0A915AD98"/>
<proteinExistence type="predicted"/>
<organism evidence="1 2">
    <name type="scientific">Parascaris univalens</name>
    <name type="common">Nematode worm</name>
    <dbReference type="NCBI Taxonomy" id="6257"/>
    <lineage>
        <taxon>Eukaryota</taxon>
        <taxon>Metazoa</taxon>
        <taxon>Ecdysozoa</taxon>
        <taxon>Nematoda</taxon>
        <taxon>Chromadorea</taxon>
        <taxon>Rhabditida</taxon>
        <taxon>Spirurina</taxon>
        <taxon>Ascaridomorpha</taxon>
        <taxon>Ascaridoidea</taxon>
        <taxon>Ascarididae</taxon>
        <taxon>Parascaris</taxon>
    </lineage>
</organism>
<keyword evidence="1" id="KW-1185">Reference proteome</keyword>
<dbReference type="Proteomes" id="UP000887569">
    <property type="component" value="Unplaced"/>
</dbReference>
<protein>
    <submittedName>
        <fullName evidence="2">Calcium/calmodulin-dependent protein kinase II association-domain domain-containing protein</fullName>
    </submittedName>
</protein>
<reference evidence="2" key="1">
    <citation type="submission" date="2022-11" db="UniProtKB">
        <authorList>
            <consortium name="WormBaseParasite"/>
        </authorList>
    </citation>
    <scope>IDENTIFICATION</scope>
</reference>
<evidence type="ECO:0000313" key="1">
    <source>
        <dbReference type="Proteomes" id="UP000887569"/>
    </source>
</evidence>
<accession>A0A915AD98</accession>
<evidence type="ECO:0000313" key="2">
    <source>
        <dbReference type="WBParaSite" id="PgR003_g143_t05"/>
    </source>
</evidence>
<name>A0A915AD98_PARUN</name>